<reference evidence="2" key="1">
    <citation type="journal article" date="2014" name="Int. J. Syst. Evol. Microbiol.">
        <title>Complete genome of a new Firmicutes species belonging to the dominant human colonic microbiota ('Ruminococcus bicirculans') reveals two chromosomes and a selective capacity to utilize plant glucans.</title>
        <authorList>
            <consortium name="NISC Comparative Sequencing Program"/>
            <person name="Wegmann U."/>
            <person name="Louis P."/>
            <person name="Goesmann A."/>
            <person name="Henrissat B."/>
            <person name="Duncan S.H."/>
            <person name="Flint H.J."/>
        </authorList>
    </citation>
    <scope>NUCLEOTIDE SEQUENCE</scope>
    <source>
        <strain evidence="2">NBRC 107710</strain>
    </source>
</reference>
<dbReference type="EMBL" id="BSPG01000008">
    <property type="protein sequence ID" value="GLS43878.1"/>
    <property type="molecule type" value="Genomic_DNA"/>
</dbReference>
<sequence>MALDIDGYAVLGAIATVPEVFAEIRPDIARTARALVVKQLKHRALPLARLRLIRRTLGAETFALVLDGMTDVEIKAIVARLDRHNATLKTASSAWHRTWLEGLANADEPSAAPKGSRAKAVAKKPAPQRALGKRPFAATWDGKDRDTAAAKGGKKKKKG</sequence>
<evidence type="ECO:0000256" key="1">
    <source>
        <dbReference type="SAM" id="MobiDB-lite"/>
    </source>
</evidence>
<name>A0A7W6AEF3_9HYPH</name>
<keyword evidence="5" id="KW-1185">Reference proteome</keyword>
<dbReference type="AlphaFoldDB" id="A0A7W6AEF3"/>
<evidence type="ECO:0000313" key="4">
    <source>
        <dbReference type="Proteomes" id="UP000517759"/>
    </source>
</evidence>
<reference evidence="5" key="2">
    <citation type="journal article" date="2019" name="Int. J. Syst. Evol. Microbiol.">
        <title>The Global Catalogue of Microorganisms (GCM) 10K type strain sequencing project: providing services to taxonomists for standard genome sequencing and annotation.</title>
        <authorList>
            <consortium name="The Broad Institute Genomics Platform"/>
            <consortium name="The Broad Institute Genome Sequencing Center for Infectious Disease"/>
            <person name="Wu L."/>
            <person name="Ma J."/>
        </authorList>
    </citation>
    <scope>NUCLEOTIDE SEQUENCE [LARGE SCALE GENOMIC DNA]</scope>
    <source>
        <strain evidence="5">NBRC 107710</strain>
    </source>
</reference>
<protein>
    <submittedName>
        <fullName evidence="3">Uncharacterized protein</fullName>
    </submittedName>
</protein>
<dbReference type="Proteomes" id="UP001156881">
    <property type="component" value="Unassembled WGS sequence"/>
</dbReference>
<dbReference type="Proteomes" id="UP000517759">
    <property type="component" value="Unassembled WGS sequence"/>
</dbReference>
<proteinExistence type="predicted"/>
<gene>
    <name evidence="2" type="ORF">GCM10007884_18640</name>
    <name evidence="3" type="ORF">GGR33_001251</name>
</gene>
<accession>A0A7W6AEF3</accession>
<feature type="region of interest" description="Disordered" evidence="1">
    <location>
        <begin position="106"/>
        <end position="159"/>
    </location>
</feature>
<evidence type="ECO:0000313" key="2">
    <source>
        <dbReference type="EMBL" id="GLS43878.1"/>
    </source>
</evidence>
<dbReference type="RefSeq" id="WP_183502954.1">
    <property type="nucleotide sequence ID" value="NZ_BSPG01000008.1"/>
</dbReference>
<evidence type="ECO:0000313" key="5">
    <source>
        <dbReference type="Proteomes" id="UP001156881"/>
    </source>
</evidence>
<dbReference type="EMBL" id="JACIDN010000002">
    <property type="protein sequence ID" value="MBB3901765.1"/>
    <property type="molecule type" value="Genomic_DNA"/>
</dbReference>
<reference evidence="3 4" key="3">
    <citation type="submission" date="2020-08" db="EMBL/GenBank/DDBJ databases">
        <title>Genomic Encyclopedia of Type Strains, Phase IV (KMG-IV): sequencing the most valuable type-strain genomes for metagenomic binning, comparative biology and taxonomic classification.</title>
        <authorList>
            <person name="Goeker M."/>
        </authorList>
    </citation>
    <scope>NUCLEOTIDE SEQUENCE [LARGE SCALE GENOMIC DNA]</scope>
    <source>
        <strain evidence="3 4">DSM 24105</strain>
    </source>
</reference>
<reference evidence="2" key="4">
    <citation type="submission" date="2023-01" db="EMBL/GenBank/DDBJ databases">
        <title>Draft genome sequence of Methylobacterium brachythecii strain NBRC 107710.</title>
        <authorList>
            <person name="Sun Q."/>
            <person name="Mori K."/>
        </authorList>
    </citation>
    <scope>NUCLEOTIDE SEQUENCE</scope>
    <source>
        <strain evidence="2">NBRC 107710</strain>
    </source>
</reference>
<evidence type="ECO:0000313" key="3">
    <source>
        <dbReference type="EMBL" id="MBB3901765.1"/>
    </source>
</evidence>
<organism evidence="3 4">
    <name type="scientific">Methylobacterium brachythecii</name>
    <dbReference type="NCBI Taxonomy" id="1176177"/>
    <lineage>
        <taxon>Bacteria</taxon>
        <taxon>Pseudomonadati</taxon>
        <taxon>Pseudomonadota</taxon>
        <taxon>Alphaproteobacteria</taxon>
        <taxon>Hyphomicrobiales</taxon>
        <taxon>Methylobacteriaceae</taxon>
        <taxon>Methylobacterium</taxon>
    </lineage>
</organism>
<comment type="caution">
    <text evidence="3">The sequence shown here is derived from an EMBL/GenBank/DDBJ whole genome shotgun (WGS) entry which is preliminary data.</text>
</comment>